<evidence type="ECO:0000256" key="3">
    <source>
        <dbReference type="ARBA" id="ARBA00022771"/>
    </source>
</evidence>
<comment type="similarity">
    <text evidence="10">Belongs to the SGF11 family.</text>
</comment>
<comment type="function">
    <text evidence="10">Component of the transcription regulatory histone acetylation (HAT) complex SAGA, a multiprotein complex that activates transcription by remodeling chromatin and mediating histone acetylation and deubiquitination. Within the SAGA complex, participates in a subcomplex that specifically deubiquitinates histone H2B. The SAGA complex is recruited to specific gene promoters by activators, where it is required for transcription.</text>
</comment>
<dbReference type="EMBL" id="JBICBT010000646">
    <property type="protein sequence ID" value="KAL3106548.1"/>
    <property type="molecule type" value="Genomic_DNA"/>
</dbReference>
<evidence type="ECO:0000313" key="12">
    <source>
        <dbReference type="EMBL" id="KAL3106548.1"/>
    </source>
</evidence>
<comment type="caution">
    <text evidence="12">The sequence shown here is derived from an EMBL/GenBank/DDBJ whole genome shotgun (WGS) entry which is preliminary data.</text>
</comment>
<protein>
    <recommendedName>
        <fullName evidence="10">SAGA-associated factor 11</fullName>
    </recommendedName>
</protein>
<dbReference type="PANTHER" id="PTHR47674">
    <property type="entry name" value="SAGA-ASSOCIATED FACTOR 11"/>
    <property type="match status" value="1"/>
</dbReference>
<evidence type="ECO:0000256" key="8">
    <source>
        <dbReference type="ARBA" id="ARBA00023163"/>
    </source>
</evidence>
<comment type="subunit">
    <text evidence="10">Component of some SAGA transcription coactivator-HAT complexes.</text>
</comment>
<evidence type="ECO:0000313" key="13">
    <source>
        <dbReference type="Proteomes" id="UP001620626"/>
    </source>
</evidence>
<feature type="region of interest" description="Disordered" evidence="11">
    <location>
        <begin position="62"/>
        <end position="105"/>
    </location>
</feature>
<dbReference type="GO" id="GO:0005634">
    <property type="term" value="C:nucleus"/>
    <property type="evidence" value="ECO:0007669"/>
    <property type="project" value="UniProtKB-SubCell"/>
</dbReference>
<keyword evidence="7 10" id="KW-0010">Activator</keyword>
<keyword evidence="4" id="KW-0862">Zinc</keyword>
<evidence type="ECO:0000256" key="6">
    <source>
        <dbReference type="ARBA" id="ARBA00023015"/>
    </source>
</evidence>
<evidence type="ECO:0000256" key="1">
    <source>
        <dbReference type="ARBA" id="ARBA00004123"/>
    </source>
</evidence>
<evidence type="ECO:0000256" key="10">
    <source>
        <dbReference type="RuleBase" id="RU261113"/>
    </source>
</evidence>
<organism evidence="12 13">
    <name type="scientific">Heterodera trifolii</name>
    <dbReference type="NCBI Taxonomy" id="157864"/>
    <lineage>
        <taxon>Eukaryota</taxon>
        <taxon>Metazoa</taxon>
        <taxon>Ecdysozoa</taxon>
        <taxon>Nematoda</taxon>
        <taxon>Chromadorea</taxon>
        <taxon>Rhabditida</taxon>
        <taxon>Tylenchina</taxon>
        <taxon>Tylenchomorpha</taxon>
        <taxon>Tylenchoidea</taxon>
        <taxon>Heteroderidae</taxon>
        <taxon>Heteroderinae</taxon>
        <taxon>Heterodera</taxon>
    </lineage>
</organism>
<keyword evidence="9" id="KW-0539">Nucleus</keyword>
<keyword evidence="6" id="KW-0805">Transcription regulation</keyword>
<evidence type="ECO:0000256" key="5">
    <source>
        <dbReference type="ARBA" id="ARBA00022853"/>
    </source>
</evidence>
<evidence type="ECO:0000256" key="11">
    <source>
        <dbReference type="SAM" id="MobiDB-lite"/>
    </source>
</evidence>
<evidence type="ECO:0000256" key="4">
    <source>
        <dbReference type="ARBA" id="ARBA00022833"/>
    </source>
</evidence>
<keyword evidence="2" id="KW-0479">Metal-binding</keyword>
<dbReference type="GO" id="GO:0008270">
    <property type="term" value="F:zinc ion binding"/>
    <property type="evidence" value="ECO:0007669"/>
    <property type="project" value="UniProtKB-KW"/>
</dbReference>
<dbReference type="AlphaFoldDB" id="A0ABD2KUG7"/>
<evidence type="ECO:0000256" key="2">
    <source>
        <dbReference type="ARBA" id="ARBA00022723"/>
    </source>
</evidence>
<evidence type="ECO:0000256" key="9">
    <source>
        <dbReference type="ARBA" id="ARBA00023242"/>
    </source>
</evidence>
<accession>A0ABD2KUG7</accession>
<gene>
    <name evidence="12" type="ORF">niasHT_016670</name>
</gene>
<reference evidence="12 13" key="1">
    <citation type="submission" date="2024-10" db="EMBL/GenBank/DDBJ databases">
        <authorList>
            <person name="Kim D."/>
        </authorList>
    </citation>
    <scope>NUCLEOTIDE SEQUENCE [LARGE SCALE GENOMIC DNA]</scope>
    <source>
        <strain evidence="12">BH-2024</strain>
    </source>
</reference>
<feature type="region of interest" description="Disordered" evidence="11">
    <location>
        <begin position="249"/>
        <end position="277"/>
    </location>
</feature>
<dbReference type="InterPro" id="IPR013246">
    <property type="entry name" value="SAGA_su_Sgf11"/>
</dbReference>
<feature type="compositionally biased region" description="Low complexity" evidence="11">
    <location>
        <begin position="162"/>
        <end position="178"/>
    </location>
</feature>
<dbReference type="Pfam" id="PF08209">
    <property type="entry name" value="Sgf11"/>
    <property type="match status" value="1"/>
</dbReference>
<proteinExistence type="inferred from homology"/>
<sequence length="277" mass="30078">MERRKSRAELLENEDALINAEVIDHLTESILENVFVGLMFEMHRNIAINKLVGLKEELVTAEQTKNETDRERKAATDESPPCANAANGGRTTQRGGKRTNGGRSRGAAECKCKCFVCHQMIAAVRFAPHLEKCIGIGRAARSRRRGVSSNFMSAASDAFADLSGSPSRSTRSSTLRSAARRLLSDGNEAVPMTMAPTFLNRRRPLLVAEDFTLPTTASSAVTATTKASTTALCAVSGVVLQQSVAAIKEEAEADDTEEPLRDRLRNKTNRGTNSLKK</sequence>
<comment type="subcellular location">
    <subcellularLocation>
        <location evidence="1 10">Nucleus</location>
    </subcellularLocation>
</comment>
<evidence type="ECO:0000256" key="7">
    <source>
        <dbReference type="ARBA" id="ARBA00023159"/>
    </source>
</evidence>
<keyword evidence="8" id="KW-0804">Transcription</keyword>
<dbReference type="PANTHER" id="PTHR47674:SF3">
    <property type="entry name" value="SAGA-ASSOCIATED FACTOR 11"/>
    <property type="match status" value="1"/>
</dbReference>
<dbReference type="GO" id="GO:0006325">
    <property type="term" value="P:chromatin organization"/>
    <property type="evidence" value="ECO:0007669"/>
    <property type="project" value="UniProtKB-KW"/>
</dbReference>
<dbReference type="GO" id="GO:0070461">
    <property type="term" value="C:SAGA-type complex"/>
    <property type="evidence" value="ECO:0007669"/>
    <property type="project" value="UniProtKB-ARBA"/>
</dbReference>
<keyword evidence="13" id="KW-1185">Reference proteome</keyword>
<feature type="compositionally biased region" description="Basic and acidic residues" evidence="11">
    <location>
        <begin position="62"/>
        <end position="76"/>
    </location>
</feature>
<keyword evidence="3" id="KW-0863">Zinc-finger</keyword>
<feature type="region of interest" description="Disordered" evidence="11">
    <location>
        <begin position="159"/>
        <end position="178"/>
    </location>
</feature>
<name>A0ABD2KUG7_9BILA</name>
<keyword evidence="5" id="KW-0156">Chromatin regulator</keyword>
<dbReference type="Proteomes" id="UP001620626">
    <property type="component" value="Unassembled WGS sequence"/>
</dbReference>